<evidence type="ECO:0000256" key="1">
    <source>
        <dbReference type="SAM" id="MobiDB-lite"/>
    </source>
</evidence>
<dbReference type="EMBL" id="MU863624">
    <property type="protein sequence ID" value="KAK4106159.1"/>
    <property type="molecule type" value="Genomic_DNA"/>
</dbReference>
<dbReference type="Proteomes" id="UP001305647">
    <property type="component" value="Unassembled WGS sequence"/>
</dbReference>
<proteinExistence type="predicted"/>
<dbReference type="AlphaFoldDB" id="A0AAN6QCA2"/>
<name>A0AAN6QCA2_9PEZI</name>
<feature type="compositionally biased region" description="Polar residues" evidence="1">
    <location>
        <begin position="202"/>
        <end position="214"/>
    </location>
</feature>
<reference evidence="2" key="2">
    <citation type="submission" date="2023-05" db="EMBL/GenBank/DDBJ databases">
        <authorList>
            <consortium name="Lawrence Berkeley National Laboratory"/>
            <person name="Steindorff A."/>
            <person name="Hensen N."/>
            <person name="Bonometti L."/>
            <person name="Westerberg I."/>
            <person name="Brannstrom I.O."/>
            <person name="Guillou S."/>
            <person name="Cros-Aarteil S."/>
            <person name="Calhoun S."/>
            <person name="Haridas S."/>
            <person name="Kuo A."/>
            <person name="Mondo S."/>
            <person name="Pangilinan J."/>
            <person name="Riley R."/>
            <person name="Labutti K."/>
            <person name="Andreopoulos B."/>
            <person name="Lipzen A."/>
            <person name="Chen C."/>
            <person name="Yanf M."/>
            <person name="Daum C."/>
            <person name="Ng V."/>
            <person name="Clum A."/>
            <person name="Ohm R."/>
            <person name="Martin F."/>
            <person name="Silar P."/>
            <person name="Natvig D."/>
            <person name="Lalanne C."/>
            <person name="Gautier V."/>
            <person name="Ament-Velasquez S.L."/>
            <person name="Kruys A."/>
            <person name="Hutchinson M.I."/>
            <person name="Powell A.J."/>
            <person name="Barry K."/>
            <person name="Miller A.N."/>
            <person name="Grigoriev I.V."/>
            <person name="Debuchy R."/>
            <person name="Gladieux P."/>
            <person name="Thoren M.H."/>
            <person name="Johannesson H."/>
        </authorList>
    </citation>
    <scope>NUCLEOTIDE SEQUENCE</scope>
    <source>
        <strain evidence="2">CBS 757.83</strain>
    </source>
</reference>
<feature type="region of interest" description="Disordered" evidence="1">
    <location>
        <begin position="64"/>
        <end position="154"/>
    </location>
</feature>
<protein>
    <submittedName>
        <fullName evidence="2">Uncharacterized protein</fullName>
    </submittedName>
</protein>
<feature type="region of interest" description="Disordered" evidence="1">
    <location>
        <begin position="289"/>
        <end position="314"/>
    </location>
</feature>
<evidence type="ECO:0000313" key="3">
    <source>
        <dbReference type="Proteomes" id="UP001305647"/>
    </source>
</evidence>
<feature type="region of interest" description="Disordered" evidence="1">
    <location>
        <begin position="1"/>
        <end position="26"/>
    </location>
</feature>
<feature type="compositionally biased region" description="Polar residues" evidence="1">
    <location>
        <begin position="92"/>
        <end position="111"/>
    </location>
</feature>
<reference evidence="2" key="1">
    <citation type="journal article" date="2023" name="Mol. Phylogenet. Evol.">
        <title>Genome-scale phylogeny and comparative genomics of the fungal order Sordariales.</title>
        <authorList>
            <person name="Hensen N."/>
            <person name="Bonometti L."/>
            <person name="Westerberg I."/>
            <person name="Brannstrom I.O."/>
            <person name="Guillou S."/>
            <person name="Cros-Aarteil S."/>
            <person name="Calhoun S."/>
            <person name="Haridas S."/>
            <person name="Kuo A."/>
            <person name="Mondo S."/>
            <person name="Pangilinan J."/>
            <person name="Riley R."/>
            <person name="LaButti K."/>
            <person name="Andreopoulos B."/>
            <person name="Lipzen A."/>
            <person name="Chen C."/>
            <person name="Yan M."/>
            <person name="Daum C."/>
            <person name="Ng V."/>
            <person name="Clum A."/>
            <person name="Steindorff A."/>
            <person name="Ohm R.A."/>
            <person name="Martin F."/>
            <person name="Silar P."/>
            <person name="Natvig D.O."/>
            <person name="Lalanne C."/>
            <person name="Gautier V."/>
            <person name="Ament-Velasquez S.L."/>
            <person name="Kruys A."/>
            <person name="Hutchinson M.I."/>
            <person name="Powell A.J."/>
            <person name="Barry K."/>
            <person name="Miller A.N."/>
            <person name="Grigoriev I.V."/>
            <person name="Debuchy R."/>
            <person name="Gladieux P."/>
            <person name="Hiltunen Thoren M."/>
            <person name="Johannesson H."/>
        </authorList>
    </citation>
    <scope>NUCLEOTIDE SEQUENCE</scope>
    <source>
        <strain evidence="2">CBS 757.83</strain>
    </source>
</reference>
<organism evidence="2 3">
    <name type="scientific">Parathielavia hyrcaniae</name>
    <dbReference type="NCBI Taxonomy" id="113614"/>
    <lineage>
        <taxon>Eukaryota</taxon>
        <taxon>Fungi</taxon>
        <taxon>Dikarya</taxon>
        <taxon>Ascomycota</taxon>
        <taxon>Pezizomycotina</taxon>
        <taxon>Sordariomycetes</taxon>
        <taxon>Sordariomycetidae</taxon>
        <taxon>Sordariales</taxon>
        <taxon>Chaetomiaceae</taxon>
        <taxon>Parathielavia</taxon>
    </lineage>
</organism>
<accession>A0AAN6QCA2</accession>
<feature type="region of interest" description="Disordered" evidence="1">
    <location>
        <begin position="180"/>
        <end position="233"/>
    </location>
</feature>
<sequence>MPAQGRSAAPSLPPVDDDTTAPFSDLFKSGFDPITIDSTSQLADQSIFVASNGQRYRIERILDPSGPAQGRVPTSAPIPPPSAQQIPYPTPSATFSGSPTSHLRPQLNVYSPDSAHGWGRSASDASSHSHSSGASSARSGHVAALPPQPRAAAPDISGMMAHMSINQINRFGATPLYRESDGGVQAAETLTDPDVPPRGRSAATSPTSPGSWSASPRMPYQPPPPNYHAPGWAPGDYPSPGHISQFWTNVDYPNYTAQTYAHLQRSRQEAVAVTGLPSLVEGATHIAPPLPPSHRASDPVSMLSPLSPDRERWPEVRDSGVQGAAGNGYSYTYPSFSSVHVSSAPPSVAGRQQSMAASYANWPPGDIDTQTPVVVQQHQARSTTGSDGASTGRDNVLPGEDMVFDGPVKSATGPSLTVPLFKDGVLKVFRNTLNHDLRFYCKVDRESETYWMKASNAQLVPAYAYDQRLSNIVYVRDNEGDRASGPVQASQGNCRPSGIYQFSSLRELFDFQARLTGEKVVLDIGSVRMVTLKRANSRSSTQFSSARLQIWHEEGGRSNAQSDVASFVTAGTTLSGPVRNRVVASSSRLMVFLGRSGEYISVFSTSWTGQHKGACLLTR</sequence>
<gene>
    <name evidence="2" type="ORF">N658DRAFT_415770</name>
</gene>
<feature type="compositionally biased region" description="Low complexity" evidence="1">
    <location>
        <begin position="119"/>
        <end position="154"/>
    </location>
</feature>
<comment type="caution">
    <text evidence="2">The sequence shown here is derived from an EMBL/GenBank/DDBJ whole genome shotgun (WGS) entry which is preliminary data.</text>
</comment>
<keyword evidence="3" id="KW-1185">Reference proteome</keyword>
<evidence type="ECO:0000313" key="2">
    <source>
        <dbReference type="EMBL" id="KAK4106159.1"/>
    </source>
</evidence>